<keyword evidence="1" id="KW-1133">Transmembrane helix</keyword>
<protein>
    <submittedName>
        <fullName evidence="2">Uncharacterized protein</fullName>
    </submittedName>
</protein>
<name>A0AB39SH59_9ACTN</name>
<dbReference type="AlphaFoldDB" id="A0AB39SH59"/>
<feature type="transmembrane region" description="Helical" evidence="1">
    <location>
        <begin position="48"/>
        <end position="67"/>
    </location>
</feature>
<organism evidence="2">
    <name type="scientific">Streptomyces sp. R35</name>
    <dbReference type="NCBI Taxonomy" id="3238630"/>
    <lineage>
        <taxon>Bacteria</taxon>
        <taxon>Bacillati</taxon>
        <taxon>Actinomycetota</taxon>
        <taxon>Actinomycetes</taxon>
        <taxon>Kitasatosporales</taxon>
        <taxon>Streptomycetaceae</taxon>
        <taxon>Streptomyces</taxon>
    </lineage>
</organism>
<evidence type="ECO:0000313" key="2">
    <source>
        <dbReference type="EMBL" id="XDQ66481.1"/>
    </source>
</evidence>
<dbReference type="RefSeq" id="WP_369263484.1">
    <property type="nucleotide sequence ID" value="NZ_CP163440.1"/>
</dbReference>
<evidence type="ECO:0000256" key="1">
    <source>
        <dbReference type="SAM" id="Phobius"/>
    </source>
</evidence>
<keyword evidence="1" id="KW-0472">Membrane</keyword>
<accession>A0AB39SH59</accession>
<keyword evidence="1" id="KW-0812">Transmembrane</keyword>
<proteinExistence type="predicted"/>
<reference evidence="2" key="1">
    <citation type="submission" date="2024-07" db="EMBL/GenBank/DDBJ databases">
        <authorList>
            <person name="Yu S.T."/>
        </authorList>
    </citation>
    <scope>NUCLEOTIDE SEQUENCE</scope>
    <source>
        <strain evidence="2">R35</strain>
    </source>
</reference>
<sequence length="69" mass="7546">MLELLVGSGFIVVACGYRGVDVWVWDWADVVATRRSRWGGPWKSLDHMRIGFGIVGVASVALGLVTVTR</sequence>
<dbReference type="EMBL" id="CP163440">
    <property type="protein sequence ID" value="XDQ66481.1"/>
    <property type="molecule type" value="Genomic_DNA"/>
</dbReference>
<gene>
    <name evidence="2" type="ORF">AB5J50_39585</name>
</gene>